<feature type="region of interest" description="Disordered" evidence="1">
    <location>
        <begin position="2574"/>
        <end position="2599"/>
    </location>
</feature>
<keyword evidence="3" id="KW-1185">Reference proteome</keyword>
<evidence type="ECO:0000313" key="3">
    <source>
        <dbReference type="Proteomes" id="UP001195483"/>
    </source>
</evidence>
<evidence type="ECO:0000313" key="2">
    <source>
        <dbReference type="EMBL" id="KAK3608114.1"/>
    </source>
</evidence>
<gene>
    <name evidence="2" type="ORF">CHS0354_004771</name>
</gene>
<dbReference type="GO" id="GO:0060271">
    <property type="term" value="P:cilium assembly"/>
    <property type="evidence" value="ECO:0007669"/>
    <property type="project" value="TreeGrafter"/>
</dbReference>
<feature type="compositionally biased region" description="Polar residues" evidence="1">
    <location>
        <begin position="1688"/>
        <end position="1713"/>
    </location>
</feature>
<feature type="region of interest" description="Disordered" evidence="1">
    <location>
        <begin position="1682"/>
        <end position="1713"/>
    </location>
</feature>
<name>A0AAE0WBI3_9BIVA</name>
<dbReference type="PANTHER" id="PTHR33487:SF1">
    <property type="entry name" value="CILIA- AND FLAGELLA-ASSOCIATED PROTEIN 54"/>
    <property type="match status" value="1"/>
</dbReference>
<dbReference type="InterPro" id="IPR027912">
    <property type="entry name" value="CFAP54"/>
</dbReference>
<dbReference type="EMBL" id="JAEAOA010000353">
    <property type="protein sequence ID" value="KAK3608114.1"/>
    <property type="molecule type" value="Genomic_DNA"/>
</dbReference>
<proteinExistence type="predicted"/>
<dbReference type="Pfam" id="PF14858">
    <property type="entry name" value="CFAP54_N"/>
    <property type="match status" value="1"/>
</dbReference>
<feature type="region of interest" description="Disordered" evidence="1">
    <location>
        <begin position="461"/>
        <end position="480"/>
    </location>
</feature>
<evidence type="ECO:0000256" key="1">
    <source>
        <dbReference type="SAM" id="MobiDB-lite"/>
    </source>
</evidence>
<feature type="compositionally biased region" description="Basic and acidic residues" evidence="1">
    <location>
        <begin position="1602"/>
        <end position="1625"/>
    </location>
</feature>
<feature type="region of interest" description="Disordered" evidence="1">
    <location>
        <begin position="2430"/>
        <end position="2462"/>
    </location>
</feature>
<feature type="region of interest" description="Disordered" evidence="1">
    <location>
        <begin position="3335"/>
        <end position="3362"/>
    </location>
</feature>
<reference evidence="2" key="1">
    <citation type="journal article" date="2021" name="Genome Biol. Evol.">
        <title>A High-Quality Reference Genome for a Parasitic Bivalve with Doubly Uniparental Inheritance (Bivalvia: Unionida).</title>
        <authorList>
            <person name="Smith C.H."/>
        </authorList>
    </citation>
    <scope>NUCLEOTIDE SEQUENCE</scope>
    <source>
        <strain evidence="2">CHS0354</strain>
    </source>
</reference>
<feature type="region of interest" description="Disordered" evidence="1">
    <location>
        <begin position="1594"/>
        <end position="1632"/>
    </location>
</feature>
<organism evidence="2 3">
    <name type="scientific">Potamilus streckersoni</name>
    <dbReference type="NCBI Taxonomy" id="2493646"/>
    <lineage>
        <taxon>Eukaryota</taxon>
        <taxon>Metazoa</taxon>
        <taxon>Spiralia</taxon>
        <taxon>Lophotrochozoa</taxon>
        <taxon>Mollusca</taxon>
        <taxon>Bivalvia</taxon>
        <taxon>Autobranchia</taxon>
        <taxon>Heteroconchia</taxon>
        <taxon>Palaeoheterodonta</taxon>
        <taxon>Unionida</taxon>
        <taxon>Unionoidea</taxon>
        <taxon>Unionidae</taxon>
        <taxon>Ambleminae</taxon>
        <taxon>Lampsilini</taxon>
        <taxon>Potamilus</taxon>
    </lineage>
</organism>
<feature type="compositionally biased region" description="Low complexity" evidence="1">
    <location>
        <begin position="2588"/>
        <end position="2599"/>
    </location>
</feature>
<reference evidence="2" key="2">
    <citation type="journal article" date="2021" name="Genome Biol. Evol.">
        <title>Developing a high-quality reference genome for a parasitic bivalve with doubly uniparental inheritance (Bivalvia: Unionida).</title>
        <authorList>
            <person name="Smith C.H."/>
        </authorList>
    </citation>
    <scope>NUCLEOTIDE SEQUENCE</scope>
    <source>
        <strain evidence="2">CHS0354</strain>
        <tissue evidence="2">Mantle</tissue>
    </source>
</reference>
<protein>
    <recommendedName>
        <fullName evidence="4">Cilia- and flagella-associated protein 54</fullName>
    </recommendedName>
</protein>
<dbReference type="PANTHER" id="PTHR33487">
    <property type="entry name" value="CILIA- AND FLAGELLA-ASSOCIATED PROTEIN 54"/>
    <property type="match status" value="1"/>
</dbReference>
<feature type="region of interest" description="Disordered" evidence="1">
    <location>
        <begin position="1446"/>
        <end position="1470"/>
    </location>
</feature>
<reference evidence="2" key="3">
    <citation type="submission" date="2023-05" db="EMBL/GenBank/DDBJ databases">
        <authorList>
            <person name="Smith C.H."/>
        </authorList>
    </citation>
    <scope>NUCLEOTIDE SEQUENCE</scope>
    <source>
        <strain evidence="2">CHS0354</strain>
        <tissue evidence="2">Mantle</tissue>
    </source>
</reference>
<sequence length="3435" mass="385360">MTFGHENCRADTLFEIWNRYEPCLPKIYYQEKLLEIGDFLVSIQEYRLALWQCYDRYLMHFGNFNVDEITDVDSFKRVFFPSGFDGDSAGLTFRALMGKCISTYEVNRVQDPKLQNKQSSARCVQILSFLRLVMQIVLPKENLCWLVYNGTIHIYSISRYLMSLGYSAKVLEYLLWASMCMETSVPLLAVKYLSWRVTLYTAVCQCYYDCKAAEEAESFARRGLSKISELSQLEVMSSAKDSPEREAAFRQATVKMAIMVFKRSAFETRRRPKGILRPKTRANLKEAQNLDWPRTPSEKLLADMFEGSAAQFLCILESLNDTNRRILLTAPPAPESDVEILDVYAELFMAGQEMLAGGGGVRGPAPKPPSNEGLPALAGVVKGRSLIDMATRGEDGATIDGAIRLTKYAFGYEQWEVFDSLVENVLAYLRVINEEKYLWDEKVLQILMAMEKILMSRKQKKTATGTEEEKDPLPTEQEAGVVPSVQAQSVRSTVHVGDELIHLADVLMSVVTGPFKVDMIEKDIVVDASLYLWSKCKTVFQKYQTGSLDNPRYLQKMENPNKWVYILDVVHQSLCWCGIGSVDPALTAEVVLRLGLVLEASAQLDFEDARSAGREGSLSDTGGPPDSQQFMSRTSMLSSSLLNINPRNQLFQAREILELGLQNVSFARQAVSLSDGKSIADISWAKHFIPNYQLPHAEVVEEATPLFPIAESPTKSHSTIGVDVKSDNNKQNKEKVDLNEEIFSAEPQKNMAEVTEETLVNRDELLPESLRGTATAVWNTIKDLHQELILMYHRVCLKLEAMGPDPASNMPEPFKRRTCSKMEFTSDRSLVDTYIENFEELLGRCNKNLLSRALLYMQKASLLPSDGSSTKAQKKLLENSVTCIQKAQSEEKRTYMDNVNISDGEVQPSKTPPSPILLSRTDTSMTFKPVAFKPASGEQVAWYRLFGRSAVGSNVKARLNDYFFPGTGEEVPYYCPELKVSGLKPNERYIFAVAAYTADGKLIGNCIGESTKPILAIHPLSVLTTWAFLSHIAYQIGSYDIARQACDVLWNHFIAESPPPEGITYRTTKEEDFKLTLTRLNQRIVCLTSPVLLRQFLTSVFINVDISIRRGELFCDVLCDKGPYYSRQIDRLVQCEKLMVAIELAGWLNESNLALQAVVQCYGLLSPLIFYKIPSVPVIQVLQRCHAVLLEIPTSLRQKRQASIADSLHHMTACITYHLAKVLRSWGQKSLANNLNEAGRHLLALESGEGVKEPKEDGSDLLHIPESTEAVGPTMAADIGTTGSINLQSLKSRKKGKKSVVGGLKDHEADVPVNEELKALETHMLILSKQAQNEHELTGSEDPNILHAYIAYLPSRIAFKEVAKFRKRARYLEFIVQVAQKALTEGLPDQALEWCEDAVGWLVRRNEQIIGVRAFMTKQPGGTIIVSGDDPKKFAAAMVEYSREKEFSSPRGGTKVPPKAVQQQEKPAKPRRRLKYKPLHVNANMSEAARQAQEVAEVKAVTKIGNHLPDLYHGWQRKKRLRKVCIDEMHSRIQLNIIQGLSCFSLFLQKLENKETMTGQADQRYSTNFLDPEWFTFETAGTLVMTWESATSRQSIGISESQHQERKDRKNDDKTKLDEIGDSERQQTQLSRKKVITAEALDLAGLKERTRTSTSGIEIAAALTTGVPPPPLFAMPLEAEDTPRTYRSDVTTSRGQGKQKTQDISSQSQEENIHLTSSDTVEYIKKTFAYLQRAIVLAHRGQHWTLLQNATCALWNCTHTALLQATTSTQTAPDDGLITVSELHGLACKPFHIAADCVLDMMTQLQVELEHQSQKAKNKGKNLGEHFESWYGTVTEEIGGASLKFENPLDDQTLTDLRWVRRLVMRVMEILYFEEKWEKLVDIGLRFNALSDERYAEQIIPLLVQSQRRLTDLIHELGGHEPPQPHFQKLMQQLGGVITAKKYLHAQLTIAIDKAKLPKVALGAGIDPMGHGLYSSEDSVKNVSVPLDIPNSLATLYDAFEKAHYTSRALHHSRKLMVLYLASQQNGVDGLSRQPSRVEFIPNTGRPQPTMPPDISQEQYFDPSDVVTTSIPKSQIGIVLSSYEKTIEMLLAKNQRDLAAQAMHELGNLHFHTGSIRASYKWWADALDLILDCEDALHTWRKSFGQSADISSHLLDRCGLWGCLLSAVITSKIAQYILTSDLGMRMECCFLSGYLFKSVFRSSLPHPHADQEYALYDVGEGCEVTNLVPGIDLLSDRFRCDGRQLVASLRWVSEELARGRHGLFVLPLLTLYLYFTTYVCRDVQRSVDGRILKVRVLTDLGLYSEAVIVLQRLLHGERLPHMGDTSFRQVESKASHFKFDTSRPVTEPCNLKILEMLLDKRLSSSLGLLYGPHLTCQLSLTQAHLFTAIAETIPVLPVVEDVVLPKSLPDGQTVMRQITMTSNVQIPKITQPEKKAGTKATGTKSSPKKHGTSAAPEPEKEIKLEGEGSESIMGFMEKRFTHAKKPLTLEFIKGTLLVIADQIVTTISDSIQENEEMEKGDLSQMAAAELELLLLCRLEQATIAHLKHHAPMAARIVLSTLKLFKNSSIFKKKKEVPPPHRDLERPSSFKGSGKSHSSHQPIVKLVMPDENRYQYQNFQSRSRLDARLWLDCRLALVKSLMMETRGMGEVKGSDNKVLQELADCRQYCAEGLGEAEACGHVEMQAEFLFQGACLNIIEGKSLQHTVSLLQDAIKLLLKVPKLSIPGEQMLASAIILCTDLEAIWREEDNMIFTEKTIDQYLQAQTIILKQMQDLGETIEHYYPENHKLPFSAPVSPMKNIYLPHCQRLAQIKLRVGHAMSRSAAKYIRTGSDHLPLTLWSEVLGVLTTALEISQASVMREVALEAEILLNMGKVQRMLVYLGKYQARNAADTLLRAIKTSHASDHNLGLMRQAYLEIALVYLYSSGMAVMKEGMAIEIIQDSGDESATVVTASKDFKKKYKTKKERIKAKSKEDLNEQDRERRAAFLAIRCAAAVANSQRKRHLLTGDVSVTTQKLTEKAQEEIPEFLALDLVNPYVLGKKKKVYKNEIEEELAPMMEAQEIKHVEKYDEQIQRCKETAMDLSWIHFLGYQSILQRLCSTSTISASSAKSVEHKNKQIGDLGPDFDLGFISHAQCDIFLNHDVVKSMLFSSIWLLRLQKMHVYLAKNLQAYGAECVAVYPPADLELTLISPVATELSLITKSYKANFTNPADLEGEMFHLAVALIPGEVPPAPGIVNDPIKPSDKAVTSPSDVEVTLQWYQPSLEETDPSRHDTTGLETYVLLLYAVYSNKSTGPGAFQPRLLWVSLSQLHELHDKLAVLSQRAEIYLGEKVKKEPITPSPTTNSKSKKTQRIKPLSSKDQNQKDEQLEILLRQCVDDIGNLFGALVEQEPGTIPEIPFEVKKSNIEILENLFDPSFGATVKGTALATWLINMLG</sequence>
<feature type="compositionally biased region" description="Basic and acidic residues" evidence="1">
    <location>
        <begin position="2575"/>
        <end position="2587"/>
    </location>
</feature>
<dbReference type="Proteomes" id="UP001195483">
    <property type="component" value="Unassembled WGS sequence"/>
</dbReference>
<evidence type="ECO:0008006" key="4">
    <source>
        <dbReference type="Google" id="ProtNLM"/>
    </source>
</evidence>
<accession>A0AAE0WBI3</accession>
<comment type="caution">
    <text evidence="2">The sequence shown here is derived from an EMBL/GenBank/DDBJ whole genome shotgun (WGS) entry which is preliminary data.</text>
</comment>